<reference evidence="1 2" key="1">
    <citation type="journal article" date="2014" name="Antonie Van Leeuwenhoek">
        <title>Hyphomonas beringensis sp. nov. and Hyphomonas chukchiensis sp. nov., isolated from surface seawater of the Bering Sea and Chukchi Sea.</title>
        <authorList>
            <person name="Li C."/>
            <person name="Lai Q."/>
            <person name="Li G."/>
            <person name="Dong C."/>
            <person name="Wang J."/>
            <person name="Liao Y."/>
            <person name="Shao Z."/>
        </authorList>
    </citation>
    <scope>NUCLEOTIDE SEQUENCE [LARGE SCALE GENOMIC DNA]</scope>
    <source>
        <strain evidence="1 2">MHS-2</strain>
    </source>
</reference>
<keyword evidence="2" id="KW-1185">Reference proteome</keyword>
<organism evidence="1 2">
    <name type="scientific">Hyphomonas johnsonii MHS-2</name>
    <dbReference type="NCBI Taxonomy" id="1280950"/>
    <lineage>
        <taxon>Bacteria</taxon>
        <taxon>Pseudomonadati</taxon>
        <taxon>Pseudomonadota</taxon>
        <taxon>Alphaproteobacteria</taxon>
        <taxon>Hyphomonadales</taxon>
        <taxon>Hyphomonadaceae</taxon>
        <taxon>Hyphomonas</taxon>
    </lineage>
</organism>
<evidence type="ECO:0000313" key="2">
    <source>
        <dbReference type="Proteomes" id="UP000025171"/>
    </source>
</evidence>
<name>A0A059FNN3_9PROT</name>
<dbReference type="Proteomes" id="UP000025171">
    <property type="component" value="Unassembled WGS sequence"/>
</dbReference>
<keyword evidence="1" id="KW-0282">Flagellum</keyword>
<dbReference type="Pfam" id="PF07309">
    <property type="entry name" value="FlaF"/>
    <property type="match status" value="1"/>
</dbReference>
<protein>
    <submittedName>
        <fullName evidence="1">Putative flagellar biosynthesis regulatory protein</fullName>
    </submittedName>
</protein>
<keyword evidence="1" id="KW-0969">Cilium</keyword>
<comment type="caution">
    <text evidence="1">The sequence shown here is derived from an EMBL/GenBank/DDBJ whole genome shotgun (WGS) entry which is preliminary data.</text>
</comment>
<dbReference type="NCBIfam" id="NF009435">
    <property type="entry name" value="PRK12794.1"/>
    <property type="match status" value="1"/>
</dbReference>
<dbReference type="EMBL" id="ARYK01000004">
    <property type="protein sequence ID" value="KCZ92232.1"/>
    <property type="molecule type" value="Genomic_DNA"/>
</dbReference>
<gene>
    <name evidence="1" type="ORF">HJO_09359</name>
</gene>
<evidence type="ECO:0000313" key="1">
    <source>
        <dbReference type="EMBL" id="KCZ92232.1"/>
    </source>
</evidence>
<keyword evidence="1" id="KW-0966">Cell projection</keyword>
<dbReference type="InterPro" id="IPR010845">
    <property type="entry name" value="FlaF"/>
</dbReference>
<dbReference type="AlphaFoldDB" id="A0A059FNN3"/>
<dbReference type="PATRIC" id="fig|1280950.3.peg.1873"/>
<sequence>MQNLAFKAYGEVQQRTAGEKEIEYALFQQITEALEDVSEPDTVSPGTWGDAIYRNQQLWTLLATDLMSDANALPAETRQQLLGIAQFVRQYSMRVLAGEGDISELIEVNRTIMAGLSGAGAPTPNGESS</sequence>
<dbReference type="eggNOG" id="COG5442">
    <property type="taxonomic scope" value="Bacteria"/>
</dbReference>
<dbReference type="GO" id="GO:0044781">
    <property type="term" value="P:bacterial-type flagellum organization"/>
    <property type="evidence" value="ECO:0007669"/>
    <property type="project" value="InterPro"/>
</dbReference>
<dbReference type="STRING" id="1280950.HJO_09359"/>
<accession>A0A059FNN3</accession>
<proteinExistence type="predicted"/>